<keyword evidence="3" id="KW-1133">Transmembrane helix</keyword>
<feature type="domain" description="Flavodoxin-like fold" evidence="4">
    <location>
        <begin position="2"/>
        <end position="89"/>
    </location>
</feature>
<organism evidence="5 6">
    <name type="scientific">Clostridium estertheticum subsp. estertheticum</name>
    <dbReference type="NCBI Taxonomy" id="1552"/>
    <lineage>
        <taxon>Bacteria</taxon>
        <taxon>Bacillati</taxon>
        <taxon>Bacillota</taxon>
        <taxon>Clostridia</taxon>
        <taxon>Eubacteriales</taxon>
        <taxon>Clostridiaceae</taxon>
        <taxon>Clostridium</taxon>
    </lineage>
</organism>
<keyword evidence="3" id="KW-0812">Transmembrane</keyword>
<dbReference type="RefSeq" id="WP_071612355.1">
    <property type="nucleotide sequence ID" value="NZ_CP015756.1"/>
</dbReference>
<keyword evidence="2" id="KW-0288">FMN</keyword>
<dbReference type="EMBL" id="CP015756">
    <property type="protein sequence ID" value="APC40062.1"/>
    <property type="molecule type" value="Genomic_DNA"/>
</dbReference>
<dbReference type="Proteomes" id="UP000182569">
    <property type="component" value="Chromosome"/>
</dbReference>
<dbReference type="Gene3D" id="3.40.50.360">
    <property type="match status" value="1"/>
</dbReference>
<dbReference type="PANTHER" id="PTHR43278">
    <property type="entry name" value="NAD(P)H-DEPENDENT FMN-CONTAINING OXIDOREDUCTASE YWQN-RELATED"/>
    <property type="match status" value="1"/>
</dbReference>
<protein>
    <recommendedName>
        <fullName evidence="4">Flavodoxin-like fold domain-containing protein</fullName>
    </recommendedName>
</protein>
<dbReference type="OrthoDB" id="1026745at2"/>
<dbReference type="InterPro" id="IPR003680">
    <property type="entry name" value="Flavodoxin_fold"/>
</dbReference>
<keyword evidence="1" id="KW-0285">Flavoprotein</keyword>
<accession>A0A1J0GGM7</accession>
<proteinExistence type="predicted"/>
<evidence type="ECO:0000313" key="6">
    <source>
        <dbReference type="Proteomes" id="UP000182569"/>
    </source>
</evidence>
<evidence type="ECO:0000259" key="4">
    <source>
        <dbReference type="Pfam" id="PF02525"/>
    </source>
</evidence>
<dbReference type="InterPro" id="IPR029039">
    <property type="entry name" value="Flavoprotein-like_sf"/>
</dbReference>
<reference evidence="6" key="1">
    <citation type="journal article" date="2016" name="Front. Microbiol.">
        <title>Complete Genome Sequence of Clostridium estertheticum DSM 8809, a Microbe Identified in Spoiled Vacuum Packed Beef.</title>
        <authorList>
            <person name="Yu Z."/>
            <person name="Gunn L."/>
            <person name="Brennan E."/>
            <person name="Reid R."/>
            <person name="Wall P.G."/>
            <person name="Gaora O.P."/>
            <person name="Hurley D."/>
            <person name="Bolton D."/>
            <person name="Fanning S."/>
        </authorList>
    </citation>
    <scope>NUCLEOTIDE SEQUENCE [LARGE SCALE GENOMIC DNA]</scope>
    <source>
        <strain evidence="6">DSM 8809</strain>
    </source>
</reference>
<evidence type="ECO:0000256" key="2">
    <source>
        <dbReference type="ARBA" id="ARBA00022643"/>
    </source>
</evidence>
<sequence>MKNICFINGSPKGKGSNSLLFLNRLDEDMNENNYNKFYIHVTSSIHSGKIEEDFKTMSHADVIVFAFPLYVFSLPGVLMRFLEDYYMYFKNNNKSPKNVRVYAIINCGFPEPTINDEAIRVLKNFCVRLNLNWRFAASIGMGEIVGATKDIKFMQRLCSKVYSSLYEINKDIENNIETLVENKYASPNFPICLFRKIGKSNWINTAKKNGLSKNDLYKKPYLT</sequence>
<evidence type="ECO:0000313" key="5">
    <source>
        <dbReference type="EMBL" id="APC40062.1"/>
    </source>
</evidence>
<dbReference type="AlphaFoldDB" id="A0A1J0GGM7"/>
<keyword evidence="3" id="KW-0472">Membrane</keyword>
<dbReference type="KEGG" id="ceu:A7L45_08255"/>
<dbReference type="STRING" id="1552.A7L45_08255"/>
<gene>
    <name evidence="5" type="ORF">A7L45_08255</name>
</gene>
<dbReference type="PANTHER" id="PTHR43278:SF4">
    <property type="entry name" value="NAD(P)H-DEPENDENT FMN-CONTAINING OXIDOREDUCTASE YWQN-RELATED"/>
    <property type="match status" value="1"/>
</dbReference>
<feature type="transmembrane region" description="Helical" evidence="3">
    <location>
        <begin position="62"/>
        <end position="82"/>
    </location>
</feature>
<keyword evidence="6" id="KW-1185">Reference proteome</keyword>
<evidence type="ECO:0000256" key="3">
    <source>
        <dbReference type="SAM" id="Phobius"/>
    </source>
</evidence>
<dbReference type="Pfam" id="PF02525">
    <property type="entry name" value="Flavodoxin_2"/>
    <property type="match status" value="1"/>
</dbReference>
<dbReference type="InterPro" id="IPR051796">
    <property type="entry name" value="ISF_SsuE-like"/>
</dbReference>
<name>A0A1J0GGM7_9CLOT</name>
<evidence type="ECO:0000256" key="1">
    <source>
        <dbReference type="ARBA" id="ARBA00022630"/>
    </source>
</evidence>
<dbReference type="SUPFAM" id="SSF52218">
    <property type="entry name" value="Flavoproteins"/>
    <property type="match status" value="1"/>
</dbReference>